<feature type="compositionally biased region" description="Polar residues" evidence="1">
    <location>
        <begin position="834"/>
        <end position="851"/>
    </location>
</feature>
<evidence type="ECO:0000313" key="2">
    <source>
        <dbReference type="EMBL" id="PSN74985.1"/>
    </source>
</evidence>
<feature type="compositionally biased region" description="Basic and acidic residues" evidence="1">
    <location>
        <begin position="467"/>
        <end position="493"/>
    </location>
</feature>
<dbReference type="Proteomes" id="UP000240883">
    <property type="component" value="Unassembled WGS sequence"/>
</dbReference>
<proteinExistence type="predicted"/>
<dbReference type="OrthoDB" id="2590867at2759"/>
<dbReference type="AlphaFoldDB" id="A0A2T2PBG4"/>
<keyword evidence="3" id="KW-1185">Reference proteome</keyword>
<feature type="compositionally biased region" description="Basic and acidic residues" evidence="1">
    <location>
        <begin position="986"/>
        <end position="1002"/>
    </location>
</feature>
<feature type="compositionally biased region" description="Basic and acidic residues" evidence="1">
    <location>
        <begin position="13"/>
        <end position="25"/>
    </location>
</feature>
<feature type="compositionally biased region" description="Polar residues" evidence="1">
    <location>
        <begin position="220"/>
        <end position="247"/>
    </location>
</feature>
<feature type="compositionally biased region" description="Basic and acidic residues" evidence="1">
    <location>
        <begin position="853"/>
        <end position="868"/>
    </location>
</feature>
<feature type="compositionally biased region" description="Polar residues" evidence="1">
    <location>
        <begin position="71"/>
        <end position="82"/>
    </location>
</feature>
<reference evidence="2 3" key="1">
    <citation type="journal article" date="2018" name="Front. Microbiol.">
        <title>Genome-Wide Analysis of Corynespora cassiicola Leaf Fall Disease Putative Effectors.</title>
        <authorList>
            <person name="Lopez D."/>
            <person name="Ribeiro S."/>
            <person name="Label P."/>
            <person name="Fumanal B."/>
            <person name="Venisse J.S."/>
            <person name="Kohler A."/>
            <person name="de Oliveira R.R."/>
            <person name="Labutti K."/>
            <person name="Lipzen A."/>
            <person name="Lail K."/>
            <person name="Bauer D."/>
            <person name="Ohm R.A."/>
            <person name="Barry K.W."/>
            <person name="Spatafora J."/>
            <person name="Grigoriev I.V."/>
            <person name="Martin F.M."/>
            <person name="Pujade-Renaud V."/>
        </authorList>
    </citation>
    <scope>NUCLEOTIDE SEQUENCE [LARGE SCALE GENOMIC DNA]</scope>
    <source>
        <strain evidence="2 3">Philippines</strain>
    </source>
</reference>
<organism evidence="2 3">
    <name type="scientific">Corynespora cassiicola Philippines</name>
    <dbReference type="NCBI Taxonomy" id="1448308"/>
    <lineage>
        <taxon>Eukaryota</taxon>
        <taxon>Fungi</taxon>
        <taxon>Dikarya</taxon>
        <taxon>Ascomycota</taxon>
        <taxon>Pezizomycotina</taxon>
        <taxon>Dothideomycetes</taxon>
        <taxon>Pleosporomycetidae</taxon>
        <taxon>Pleosporales</taxon>
        <taxon>Corynesporascaceae</taxon>
        <taxon>Corynespora</taxon>
    </lineage>
</organism>
<feature type="compositionally biased region" description="Basic and acidic residues" evidence="1">
    <location>
        <begin position="649"/>
        <end position="675"/>
    </location>
</feature>
<evidence type="ECO:0000313" key="3">
    <source>
        <dbReference type="Proteomes" id="UP000240883"/>
    </source>
</evidence>
<feature type="compositionally biased region" description="Basic residues" evidence="1">
    <location>
        <begin position="1"/>
        <end position="12"/>
    </location>
</feature>
<dbReference type="STRING" id="1448308.A0A2T2PBG4"/>
<feature type="region of interest" description="Disordered" evidence="1">
    <location>
        <begin position="401"/>
        <end position="493"/>
    </location>
</feature>
<gene>
    <name evidence="2" type="ORF">BS50DRAFT_567735</name>
</gene>
<feature type="region of interest" description="Disordered" evidence="1">
    <location>
        <begin position="831"/>
        <end position="872"/>
    </location>
</feature>
<feature type="compositionally biased region" description="Basic and acidic residues" evidence="1">
    <location>
        <begin position="419"/>
        <end position="436"/>
    </location>
</feature>
<feature type="region of interest" description="Disordered" evidence="1">
    <location>
        <begin position="699"/>
        <end position="752"/>
    </location>
</feature>
<feature type="compositionally biased region" description="Basic and acidic residues" evidence="1">
    <location>
        <begin position="737"/>
        <end position="746"/>
    </location>
</feature>
<feature type="compositionally biased region" description="Basic and acidic residues" evidence="1">
    <location>
        <begin position="572"/>
        <end position="582"/>
    </location>
</feature>
<feature type="region of interest" description="Disordered" evidence="1">
    <location>
        <begin position="602"/>
        <end position="678"/>
    </location>
</feature>
<feature type="region of interest" description="Disordered" evidence="1">
    <location>
        <begin position="520"/>
        <end position="586"/>
    </location>
</feature>
<feature type="compositionally biased region" description="Basic and acidic residues" evidence="1">
    <location>
        <begin position="889"/>
        <end position="937"/>
    </location>
</feature>
<feature type="compositionally biased region" description="Polar residues" evidence="1">
    <location>
        <begin position="165"/>
        <end position="179"/>
    </location>
</feature>
<feature type="compositionally biased region" description="Basic and acidic residues" evidence="1">
    <location>
        <begin position="367"/>
        <end position="376"/>
    </location>
</feature>
<evidence type="ECO:0000256" key="1">
    <source>
        <dbReference type="SAM" id="MobiDB-lite"/>
    </source>
</evidence>
<feature type="compositionally biased region" description="Basic and acidic residues" evidence="1">
    <location>
        <begin position="279"/>
        <end position="301"/>
    </location>
</feature>
<feature type="compositionally biased region" description="Basic and acidic residues" evidence="1">
    <location>
        <begin position="1035"/>
        <end position="1058"/>
    </location>
</feature>
<feature type="compositionally biased region" description="Basic and acidic residues" evidence="1">
    <location>
        <begin position="335"/>
        <end position="349"/>
    </location>
</feature>
<name>A0A2T2PBG4_CORCC</name>
<accession>A0A2T2PBG4</accession>
<protein>
    <submittedName>
        <fullName evidence="2">Uncharacterized protein</fullName>
    </submittedName>
</protein>
<feature type="compositionally biased region" description="Low complexity" evidence="1">
    <location>
        <begin position="107"/>
        <end position="121"/>
    </location>
</feature>
<feature type="region of interest" description="Disordered" evidence="1">
    <location>
        <begin position="889"/>
        <end position="1088"/>
    </location>
</feature>
<dbReference type="EMBL" id="KZ678128">
    <property type="protein sequence ID" value="PSN74985.1"/>
    <property type="molecule type" value="Genomic_DNA"/>
</dbReference>
<feature type="region of interest" description="Disordered" evidence="1">
    <location>
        <begin position="1"/>
        <end position="386"/>
    </location>
</feature>
<sequence>MQKIKKVVHGHRKSTDATHEGDKSAFEPTRGATSGDFGGEGNHLQGSHQLGKGKQPASVPEPHTPIYDQFTGRSRPNTAAEQQETEMPPHFSNAADLKQSPPDSAKSFDSPSSKGPSSPISLRPDRAHARQTNFSEDASTASIKSGVMGFPQGNTDTHAAMGKYSPTSPTSRSGMQDQSEIPYHSERDKGLAAGVAGASGTTAHESTSEPLQPPPGRQTEIASNPKSGHSAQTTGQDGSHMSQSSAVPATGSHESSDWGKSTALALGAAGAGGYTAHEANSRRQNEIPKSRTEQPFERSFGEAEEVNDTSRSFPLSGGVISQPSHSKPATNERQPGTKDKEVGVDEGKGRQGLAGAAAAAATYSVFPHEKKRDTRPNENPASTSHNHDALAAAKAAAAIPLVKDASEQKHEPVGSASNAHERRPAPARYRTEDIHIPGEFPDPTPVEEAPEPAYIPENDSTSAAGSHELRHTGTLDHPQTKAEGTSPEHHYGRDAVIVGGVGAAGVGAYAAGKNLQDVPEGQEIFPTEHNPYSSTKIDPRVDSRSSNLKDDSIGKNHGHGTGLTQVDTSGVEPKDEKSDHHYGRNAALAGAGAATAGGLYYASKRDDKQDTGPASSTIGPHKSNIANIVDPRVQPQPEKQKGHVTAGPHESDMLNRADPKVDHKTQPESQHHYGRDAAIGAGVGAAGYGAYEATKGYAEHRSTQPAASMDEQRYDTHAPGAHDPTTAFANQTYNHNKHSEHEHDRNASMGAGVGVGAGALAYAGSKDNQKVQDAYTVQEQRFGSAQPGYQNQPQSSQYQGAQDFQQHPQHHYGRDAAIAGGLGAAGAGAYAATRGNQQQPAYEAQQPTISGHQRYDSVQDPSQHDKRNTAALGAAGVVGAGAYAYSQHDADQERLANQKAKEKELEHARKEQQKELDRRQKEFDQKQKEIEQHQAKEQKHHNKLVAAENKAHQKEIEQEQKRQQEAEKSEDSEEGKEKKHRLFGFLHRDKKDKDRDSTEDSPRMSGDNSESPRYSRELAGGAGSATAYDSSENGSDGRRGRNKLHKDPPKGHPAREVLEQQQKQHPHPHMGIDGPIGADHAVTDDAHV</sequence>
<feature type="compositionally biased region" description="Basic and acidic residues" evidence="1">
    <location>
        <begin position="949"/>
        <end position="969"/>
    </location>
</feature>
<feature type="compositionally biased region" description="Low complexity" evidence="1">
    <location>
        <begin position="191"/>
        <end position="203"/>
    </location>
</feature>
<feature type="compositionally biased region" description="Polar residues" evidence="1">
    <location>
        <begin position="130"/>
        <end position="143"/>
    </location>
</feature>
<feature type="compositionally biased region" description="Polar residues" evidence="1">
    <location>
        <begin position="309"/>
        <end position="334"/>
    </location>
</feature>
<feature type="compositionally biased region" description="Basic and acidic residues" evidence="1">
    <location>
        <begin position="537"/>
        <end position="554"/>
    </location>
</feature>
<feature type="region of interest" description="Disordered" evidence="1">
    <location>
        <begin position="767"/>
        <end position="818"/>
    </location>
</feature>
<feature type="compositionally biased region" description="Polar residues" evidence="1">
    <location>
        <begin position="775"/>
        <end position="807"/>
    </location>
</feature>